<dbReference type="RefSeq" id="WP_379733398.1">
    <property type="nucleotide sequence ID" value="NZ_JBHRVV010000001.1"/>
</dbReference>
<keyword evidence="2" id="KW-1185">Reference proteome</keyword>
<comment type="caution">
    <text evidence="1">The sequence shown here is derived from an EMBL/GenBank/DDBJ whole genome shotgun (WGS) entry which is preliminary data.</text>
</comment>
<dbReference type="EMBL" id="JBHRVV010000001">
    <property type="protein sequence ID" value="MFC3457208.1"/>
    <property type="molecule type" value="Genomic_DNA"/>
</dbReference>
<name>A0ABV7PDH9_9BURK</name>
<sequence length="44" mass="4730">MRFRITVRDENDRPETYTAIGDPAALEAAAYDAGAMGVTVMVLA</sequence>
<accession>A0ABV7PDH9</accession>
<evidence type="ECO:0000313" key="2">
    <source>
        <dbReference type="Proteomes" id="UP001595665"/>
    </source>
</evidence>
<organism evidence="1 2">
    <name type="scientific">Massilia haematophila</name>
    <dbReference type="NCBI Taxonomy" id="457923"/>
    <lineage>
        <taxon>Bacteria</taxon>
        <taxon>Pseudomonadati</taxon>
        <taxon>Pseudomonadota</taxon>
        <taxon>Betaproteobacteria</taxon>
        <taxon>Burkholderiales</taxon>
        <taxon>Oxalobacteraceae</taxon>
        <taxon>Telluria group</taxon>
        <taxon>Massilia</taxon>
    </lineage>
</organism>
<reference evidence="2" key="1">
    <citation type="journal article" date="2019" name="Int. J. Syst. Evol. Microbiol.">
        <title>The Global Catalogue of Microorganisms (GCM) 10K type strain sequencing project: providing services to taxonomists for standard genome sequencing and annotation.</title>
        <authorList>
            <consortium name="The Broad Institute Genomics Platform"/>
            <consortium name="The Broad Institute Genome Sequencing Center for Infectious Disease"/>
            <person name="Wu L."/>
            <person name="Ma J."/>
        </authorList>
    </citation>
    <scope>NUCLEOTIDE SEQUENCE [LARGE SCALE GENOMIC DNA]</scope>
    <source>
        <strain evidence="2">CCM 7480</strain>
    </source>
</reference>
<evidence type="ECO:0000313" key="1">
    <source>
        <dbReference type="EMBL" id="MFC3457208.1"/>
    </source>
</evidence>
<protein>
    <submittedName>
        <fullName evidence="1">Uncharacterized protein</fullName>
    </submittedName>
</protein>
<dbReference type="Proteomes" id="UP001595665">
    <property type="component" value="Unassembled WGS sequence"/>
</dbReference>
<gene>
    <name evidence="1" type="ORF">ACFOPH_02945</name>
</gene>
<proteinExistence type="predicted"/>